<sequence>MATRGRDCGIAGWGDPEILHLNLLAPRLVCCDFAALSFVVVVVVVVIVVVIVICHLQ</sequence>
<feature type="transmembrane region" description="Helical" evidence="1">
    <location>
        <begin position="33"/>
        <end position="56"/>
    </location>
</feature>
<keyword evidence="3" id="KW-1185">Reference proteome</keyword>
<evidence type="ECO:0000313" key="2">
    <source>
        <dbReference type="EMBL" id="KAF0328089.1"/>
    </source>
</evidence>
<evidence type="ECO:0000313" key="3">
    <source>
        <dbReference type="Proteomes" id="UP000434172"/>
    </source>
</evidence>
<dbReference type="AlphaFoldDB" id="A0A8H3ZPY9"/>
<keyword evidence="1" id="KW-1133">Transmembrane helix</keyword>
<evidence type="ECO:0008006" key="4">
    <source>
        <dbReference type="Google" id="ProtNLM"/>
    </source>
</evidence>
<gene>
    <name evidence="2" type="ORF">GQ607_004569</name>
</gene>
<keyword evidence="1" id="KW-0472">Membrane</keyword>
<reference evidence="2 3" key="1">
    <citation type="submission" date="2019-12" db="EMBL/GenBank/DDBJ databases">
        <title>A genome sequence resource for the geographically widespread anthracnose pathogen Colletotrichum asianum.</title>
        <authorList>
            <person name="Meng Y."/>
        </authorList>
    </citation>
    <scope>NUCLEOTIDE SEQUENCE [LARGE SCALE GENOMIC DNA]</scope>
    <source>
        <strain evidence="2 3">ICMP 18580</strain>
    </source>
</reference>
<dbReference type="Proteomes" id="UP000434172">
    <property type="component" value="Unassembled WGS sequence"/>
</dbReference>
<organism evidence="2 3">
    <name type="scientific">Colletotrichum asianum</name>
    <dbReference type="NCBI Taxonomy" id="702518"/>
    <lineage>
        <taxon>Eukaryota</taxon>
        <taxon>Fungi</taxon>
        <taxon>Dikarya</taxon>
        <taxon>Ascomycota</taxon>
        <taxon>Pezizomycotina</taxon>
        <taxon>Sordariomycetes</taxon>
        <taxon>Hypocreomycetidae</taxon>
        <taxon>Glomerellales</taxon>
        <taxon>Glomerellaceae</taxon>
        <taxon>Colletotrichum</taxon>
        <taxon>Colletotrichum gloeosporioides species complex</taxon>
    </lineage>
</organism>
<dbReference type="EMBL" id="WOWK01000019">
    <property type="protein sequence ID" value="KAF0328089.1"/>
    <property type="molecule type" value="Genomic_DNA"/>
</dbReference>
<protein>
    <recommendedName>
        <fullName evidence="4">Transmembrane protein</fullName>
    </recommendedName>
</protein>
<keyword evidence="1" id="KW-0812">Transmembrane</keyword>
<comment type="caution">
    <text evidence="2">The sequence shown here is derived from an EMBL/GenBank/DDBJ whole genome shotgun (WGS) entry which is preliminary data.</text>
</comment>
<accession>A0A8H3ZPY9</accession>
<name>A0A8H3ZPY9_9PEZI</name>
<proteinExistence type="predicted"/>
<evidence type="ECO:0000256" key="1">
    <source>
        <dbReference type="SAM" id="Phobius"/>
    </source>
</evidence>